<protein>
    <submittedName>
        <fullName evidence="3">Putative HNH endonuclease</fullName>
    </submittedName>
</protein>
<gene>
    <name evidence="3" type="ORF">PAE1_45</name>
</gene>
<feature type="region of interest" description="Disordered" evidence="1">
    <location>
        <begin position="112"/>
        <end position="161"/>
    </location>
</feature>
<dbReference type="RefSeq" id="YP_009215736.1">
    <property type="nucleotide sequence ID" value="NC_028980.1"/>
</dbReference>
<dbReference type="SUPFAM" id="SSF54060">
    <property type="entry name" value="His-Me finger endonucleases"/>
    <property type="match status" value="1"/>
</dbReference>
<dbReference type="Gene3D" id="3.90.75.10">
    <property type="entry name" value="Homing Intron 3 (I-ppo) Encoded Endonuclease, Chain A"/>
    <property type="match status" value="1"/>
</dbReference>
<dbReference type="InterPro" id="IPR003615">
    <property type="entry name" value="HNH_nuc"/>
</dbReference>
<dbReference type="InterPro" id="IPR044925">
    <property type="entry name" value="His-Me_finger_sf"/>
</dbReference>
<dbReference type="Pfam" id="PF13392">
    <property type="entry name" value="HNH_3"/>
    <property type="match status" value="1"/>
</dbReference>
<reference evidence="3 4" key="1">
    <citation type="journal article" date="2016" name="Genome Announc.">
        <title>Genome Sequences of Pseudomonas oryzihabitans Phage POR1 and Pseudomonas aeruginosa Phage PAE1.</title>
        <authorList>
            <person name="Dyson Z.A."/>
            <person name="Seviour R.J."/>
            <person name="Tucci J."/>
            <person name="Petrovski S."/>
        </authorList>
    </citation>
    <scope>NUCLEOTIDE SEQUENCE [LARGE SCALE GENOMIC DNA]</scope>
</reference>
<evidence type="ECO:0000259" key="2">
    <source>
        <dbReference type="Pfam" id="PF13392"/>
    </source>
</evidence>
<evidence type="ECO:0000313" key="3">
    <source>
        <dbReference type="EMBL" id="ALF51545.1"/>
    </source>
</evidence>
<sequence>MWYFGISAHNCMPTGQYTRKPKDPAEEFRRRYREDPETGCWEWTGHKQTQGYGTVQINGRLWVASRLSWEIYRGPIPEGLHVCHKCDNPGCVNPSHLFLGTVSDNMKDMVKKGRDRRCPWTPEQRGRRGNAAKEWWATASPEKREKIRQATIESNRRRAKQ</sequence>
<keyword evidence="3" id="KW-0378">Hydrolase</keyword>
<dbReference type="Proteomes" id="UP000204629">
    <property type="component" value="Segment"/>
</dbReference>
<evidence type="ECO:0000313" key="4">
    <source>
        <dbReference type="Proteomes" id="UP000204629"/>
    </source>
</evidence>
<keyword evidence="3" id="KW-0255">Endonuclease</keyword>
<organism evidence="3 4">
    <name type="scientific">Pseudomonas phage PAE1</name>
    <dbReference type="NCBI Taxonomy" id="1718273"/>
    <lineage>
        <taxon>Viruses</taxon>
        <taxon>Duplodnaviria</taxon>
        <taxon>Heunggongvirae</taxon>
        <taxon>Uroviricota</taxon>
        <taxon>Caudoviricetes</taxon>
        <taxon>Mesyanzhinovviridae</taxon>
        <taxon>Rabinowitzvirinae</taxon>
        <taxon>Yuavirus</taxon>
        <taxon>Yuavirus PAE1</taxon>
        <taxon>Pseudomonas virus PAE1</taxon>
    </lineage>
</organism>
<dbReference type="InterPro" id="IPR044930">
    <property type="entry name" value="Homing_endonuclease_His-Me"/>
</dbReference>
<dbReference type="OrthoDB" id="21336at10239"/>
<dbReference type="GeneID" id="26642074"/>
<keyword evidence="4" id="KW-1185">Reference proteome</keyword>
<keyword evidence="3" id="KW-0540">Nuclease</keyword>
<dbReference type="EMBL" id="KT734862">
    <property type="protein sequence ID" value="ALF51545.1"/>
    <property type="molecule type" value="Genomic_DNA"/>
</dbReference>
<proteinExistence type="predicted"/>
<evidence type="ECO:0000256" key="1">
    <source>
        <dbReference type="SAM" id="MobiDB-lite"/>
    </source>
</evidence>
<name>A0A0N9ESC4_9CAUD</name>
<dbReference type="KEGG" id="vg:26642074"/>
<accession>A0A0N9ESC4</accession>
<dbReference type="GO" id="GO:0004519">
    <property type="term" value="F:endonuclease activity"/>
    <property type="evidence" value="ECO:0007669"/>
    <property type="project" value="UniProtKB-KW"/>
</dbReference>
<feature type="domain" description="HNH nuclease" evidence="2">
    <location>
        <begin position="64"/>
        <end position="106"/>
    </location>
</feature>